<keyword evidence="3" id="KW-1185">Reference proteome</keyword>
<dbReference type="RefSeq" id="WP_168039547.1">
    <property type="nucleotide sequence ID" value="NZ_JAATJH010000007.1"/>
</dbReference>
<sequence>MRLLLVLFLATFGCASTRSVAQVKPVDFFLDPAGKAYLLLSDSRLITQNQLGQTVNDFYDSSLGFPDNVDVTNPFSILLYYQDFGRLVILDRTLSEITRIDLFSVDNIQQPGVLARANDNQVWVYDSWDHRLKLLDNQGRVERTTNDLRLELSAPEDPDAIFVDRGTVALYFREKSRLAVLTNYGRFKYWVDLPVTANVSWLTPYLTGYDEETSWRWVPGLRTVKEWAPRLSSGQVPGLGEGKRLAVRDGYHLLEATGKVGYRAVD</sequence>
<dbReference type="Gene3D" id="2.120.10.30">
    <property type="entry name" value="TolB, C-terminal domain"/>
    <property type="match status" value="1"/>
</dbReference>
<dbReference type="Proteomes" id="UP000770785">
    <property type="component" value="Unassembled WGS sequence"/>
</dbReference>
<proteinExistence type="predicted"/>
<reference evidence="2 3" key="1">
    <citation type="submission" date="2020-03" db="EMBL/GenBank/DDBJ databases">
        <title>Genomic Encyclopedia of Type Strains, Phase IV (KMG-IV): sequencing the most valuable type-strain genomes for metagenomic binning, comparative biology and taxonomic classification.</title>
        <authorList>
            <person name="Goeker M."/>
        </authorList>
    </citation>
    <scope>NUCLEOTIDE SEQUENCE [LARGE SCALE GENOMIC DNA]</scope>
    <source>
        <strain evidence="2 3">DSM 105096</strain>
    </source>
</reference>
<evidence type="ECO:0000256" key="1">
    <source>
        <dbReference type="SAM" id="SignalP"/>
    </source>
</evidence>
<dbReference type="InterPro" id="IPR011042">
    <property type="entry name" value="6-blade_b-propeller_TolB-like"/>
</dbReference>
<comment type="caution">
    <text evidence="2">The sequence shown here is derived from an EMBL/GenBank/DDBJ whole genome shotgun (WGS) entry which is preliminary data.</text>
</comment>
<name>A0ABX0XGG1_9BACT</name>
<organism evidence="2 3">
    <name type="scientific">Neolewinella antarctica</name>
    <dbReference type="NCBI Taxonomy" id="442734"/>
    <lineage>
        <taxon>Bacteria</taxon>
        <taxon>Pseudomonadati</taxon>
        <taxon>Bacteroidota</taxon>
        <taxon>Saprospiria</taxon>
        <taxon>Saprospirales</taxon>
        <taxon>Lewinellaceae</taxon>
        <taxon>Neolewinella</taxon>
    </lineage>
</organism>
<dbReference type="EMBL" id="JAATJH010000007">
    <property type="protein sequence ID" value="NJC27959.1"/>
    <property type="molecule type" value="Genomic_DNA"/>
</dbReference>
<evidence type="ECO:0000313" key="3">
    <source>
        <dbReference type="Proteomes" id="UP000770785"/>
    </source>
</evidence>
<dbReference type="SUPFAM" id="SSF63829">
    <property type="entry name" value="Calcium-dependent phosphotriesterase"/>
    <property type="match status" value="1"/>
</dbReference>
<gene>
    <name evidence="2" type="ORF">GGR27_003478</name>
</gene>
<evidence type="ECO:0000313" key="2">
    <source>
        <dbReference type="EMBL" id="NJC27959.1"/>
    </source>
</evidence>
<accession>A0ABX0XGG1</accession>
<feature type="signal peptide" evidence="1">
    <location>
        <begin position="1"/>
        <end position="21"/>
    </location>
</feature>
<feature type="chain" id="PRO_5046403557" evidence="1">
    <location>
        <begin position="22"/>
        <end position="266"/>
    </location>
</feature>
<keyword evidence="1" id="KW-0732">Signal</keyword>
<protein>
    <submittedName>
        <fullName evidence="2">Uncharacterized protein</fullName>
    </submittedName>
</protein>